<evidence type="ECO:0000313" key="1">
    <source>
        <dbReference type="EMBL" id="OGN41636.1"/>
    </source>
</evidence>
<reference evidence="1 2" key="1">
    <citation type="journal article" date="2016" name="Nat. Commun.">
        <title>Thousands of microbial genomes shed light on interconnected biogeochemical processes in an aquifer system.</title>
        <authorList>
            <person name="Anantharaman K."/>
            <person name="Brown C.T."/>
            <person name="Hug L.A."/>
            <person name="Sharon I."/>
            <person name="Castelle C.J."/>
            <person name="Probst A.J."/>
            <person name="Thomas B.C."/>
            <person name="Singh A."/>
            <person name="Wilkins M.J."/>
            <person name="Karaoz U."/>
            <person name="Brodie E.L."/>
            <person name="Williams K.H."/>
            <person name="Hubbard S.S."/>
            <person name="Banfield J.F."/>
        </authorList>
    </citation>
    <scope>NUCLEOTIDE SEQUENCE [LARGE SCALE GENOMIC DNA]</scope>
</reference>
<organism evidence="1 2">
    <name type="scientific">Candidatus Yanofskybacteria bacterium RIFOXYD1_FULL_42_10</name>
    <dbReference type="NCBI Taxonomy" id="1802718"/>
    <lineage>
        <taxon>Bacteria</taxon>
        <taxon>Candidatus Yanofskyibacteriota</taxon>
    </lineage>
</organism>
<proteinExistence type="predicted"/>
<evidence type="ECO:0000313" key="2">
    <source>
        <dbReference type="Proteomes" id="UP000178043"/>
    </source>
</evidence>
<comment type="caution">
    <text evidence="1">The sequence shown here is derived from an EMBL/GenBank/DDBJ whole genome shotgun (WGS) entry which is preliminary data.</text>
</comment>
<sequence length="87" mass="9990">MGVFALFASPRHGGASQKTMPAFNLKTRSKTHPLAWIQRLTHIGEPLSKNNRIVCFEGFTEDDGPSERRNLSRDLRRARKTYYPVIF</sequence>
<protein>
    <submittedName>
        <fullName evidence="1">Uncharacterized protein</fullName>
    </submittedName>
</protein>
<name>A0A1F8HXJ3_9BACT</name>
<accession>A0A1F8HXJ3</accession>
<gene>
    <name evidence="1" type="ORF">A2606_00960</name>
</gene>
<dbReference type="EMBL" id="MGLG01000005">
    <property type="protein sequence ID" value="OGN41636.1"/>
    <property type="molecule type" value="Genomic_DNA"/>
</dbReference>
<dbReference type="Proteomes" id="UP000178043">
    <property type="component" value="Unassembled WGS sequence"/>
</dbReference>
<dbReference type="AlphaFoldDB" id="A0A1F8HXJ3"/>